<evidence type="ECO:0000313" key="11">
    <source>
        <dbReference type="Proteomes" id="UP000475037"/>
    </source>
</evidence>
<gene>
    <name evidence="10" type="primary">Csf2ra_1</name>
    <name evidence="10" type="ORF">FOF47_R19401</name>
</gene>
<dbReference type="GO" id="GO:0016020">
    <property type="term" value="C:membrane"/>
    <property type="evidence" value="ECO:0007669"/>
    <property type="project" value="UniProtKB-SubCell"/>
</dbReference>
<keyword evidence="4" id="KW-1133">Transmembrane helix</keyword>
<feature type="non-terminal residue" evidence="10">
    <location>
        <position position="1"/>
    </location>
</feature>
<name>A0A6G1B9M5_CROCR</name>
<keyword evidence="6" id="KW-0675">Receptor</keyword>
<protein>
    <submittedName>
        <fullName evidence="10">CSF2R factor</fullName>
    </submittedName>
</protein>
<dbReference type="Gene3D" id="2.60.40.10">
    <property type="entry name" value="Immunoglobulins"/>
    <property type="match status" value="2"/>
</dbReference>
<evidence type="ECO:0000256" key="2">
    <source>
        <dbReference type="ARBA" id="ARBA00022692"/>
    </source>
</evidence>
<dbReference type="InterPro" id="IPR013783">
    <property type="entry name" value="Ig-like_fold"/>
</dbReference>
<dbReference type="Proteomes" id="UP000475037">
    <property type="component" value="Unassembled WGS sequence"/>
</dbReference>
<dbReference type="InterPro" id="IPR040907">
    <property type="entry name" value="IL3Ra_N"/>
</dbReference>
<comment type="caution">
    <text evidence="10">The sequence shown here is derived from an EMBL/GenBank/DDBJ whole genome shotgun (WGS) entry which is preliminary data.</text>
</comment>
<accession>A0A6G1B9M5</accession>
<sequence length="278" mass="31262">DPPAVEGVPGLQMKFDPRTMELSWDCAENTTSLECVMIHEEKGEIRRQNKECHCKFLDYSLHGGVTFMVKVNTTQGLITEKLVYTNPGGEGTAAQNFSCFIYNVSFMNCTWARGPAAPEDVQYFLYIRNSKKKVVQECPQYIEASGTHVGCYVKDLSWLSFYNYFLVNGTSRHTGIQFFDSILSTKKIGEDNGVALEKDRPGPFFPEHGTPRFQSLLFCPKIDVSGDLENKYNFPCPEPRAKHTVKIRTSDARAERWGPWSQPLEFGTCLSEPGPGGS</sequence>
<keyword evidence="2" id="KW-0812">Transmembrane</keyword>
<keyword evidence="11" id="KW-1185">Reference proteome</keyword>
<organism evidence="10 11">
    <name type="scientific">Crocuta crocuta</name>
    <name type="common">Spotted hyena</name>
    <dbReference type="NCBI Taxonomy" id="9678"/>
    <lineage>
        <taxon>Eukaryota</taxon>
        <taxon>Metazoa</taxon>
        <taxon>Chordata</taxon>
        <taxon>Craniata</taxon>
        <taxon>Vertebrata</taxon>
        <taxon>Euteleostomi</taxon>
        <taxon>Mammalia</taxon>
        <taxon>Eutheria</taxon>
        <taxon>Laurasiatheria</taxon>
        <taxon>Carnivora</taxon>
        <taxon>Feliformia</taxon>
        <taxon>Hyaenidae</taxon>
        <taxon>Crocuta</taxon>
    </lineage>
</organism>
<dbReference type="SUPFAM" id="SSF49265">
    <property type="entry name" value="Fibronectin type III"/>
    <property type="match status" value="1"/>
</dbReference>
<evidence type="ECO:0000256" key="1">
    <source>
        <dbReference type="ARBA" id="ARBA00004479"/>
    </source>
</evidence>
<evidence type="ECO:0000256" key="7">
    <source>
        <dbReference type="ARBA" id="ARBA00023180"/>
    </source>
</evidence>
<dbReference type="Pfam" id="PF18611">
    <property type="entry name" value="IL3Ra_N"/>
    <property type="match status" value="1"/>
</dbReference>
<evidence type="ECO:0000256" key="4">
    <source>
        <dbReference type="ARBA" id="ARBA00022989"/>
    </source>
</evidence>
<feature type="domain" description="IL-3 receptor alpha chain N-terminal" evidence="9">
    <location>
        <begin position="12"/>
        <end position="85"/>
    </location>
</feature>
<keyword evidence="7" id="KW-0325">Glycoprotein</keyword>
<evidence type="ECO:0000259" key="8">
    <source>
        <dbReference type="Pfam" id="PF09240"/>
    </source>
</evidence>
<dbReference type="AlphaFoldDB" id="A0A6G1B9M5"/>
<proteinExistence type="predicted"/>
<dbReference type="EMBL" id="VOAJ01001709">
    <property type="protein sequence ID" value="KAF0884512.1"/>
    <property type="molecule type" value="Genomic_DNA"/>
</dbReference>
<feature type="domain" description="Type I cytokine receptor cytokine-binding" evidence="8">
    <location>
        <begin position="96"/>
        <end position="188"/>
    </location>
</feature>
<evidence type="ECO:0000256" key="6">
    <source>
        <dbReference type="ARBA" id="ARBA00023170"/>
    </source>
</evidence>
<comment type="subcellular location">
    <subcellularLocation>
        <location evidence="1">Membrane</location>
        <topology evidence="1">Single-pass type I membrane protein</topology>
    </subcellularLocation>
</comment>
<evidence type="ECO:0000259" key="9">
    <source>
        <dbReference type="Pfam" id="PF18611"/>
    </source>
</evidence>
<feature type="non-terminal residue" evidence="10">
    <location>
        <position position="278"/>
    </location>
</feature>
<dbReference type="Pfam" id="PF09240">
    <property type="entry name" value="IL6Ra-bind"/>
    <property type="match status" value="1"/>
</dbReference>
<dbReference type="InterPro" id="IPR015321">
    <property type="entry name" value="TypeI_recpt_CBD"/>
</dbReference>
<dbReference type="PROSITE" id="PS01356">
    <property type="entry name" value="HEMATOPO_REC_S_F2"/>
    <property type="match status" value="1"/>
</dbReference>
<reference evidence="10 11" key="1">
    <citation type="submission" date="2019-11" db="EMBL/GenBank/DDBJ databases">
        <authorList>
            <person name="Yang C."/>
            <person name="Li F."/>
        </authorList>
    </citation>
    <scope>NUCLEOTIDE SEQUENCE [LARGE SCALE GENOMIC DNA]</scope>
    <source>
        <strain evidence="10">KB4526</strain>
        <tissue evidence="10">Muscle</tissue>
    </source>
</reference>
<dbReference type="GO" id="GO:0004896">
    <property type="term" value="F:cytokine receptor activity"/>
    <property type="evidence" value="ECO:0007669"/>
    <property type="project" value="InterPro"/>
</dbReference>
<dbReference type="InterPro" id="IPR003532">
    <property type="entry name" value="Short_hematopoietin_rcpt_2_CS"/>
</dbReference>
<evidence type="ECO:0000313" key="10">
    <source>
        <dbReference type="EMBL" id="KAF0884512.1"/>
    </source>
</evidence>
<evidence type="ECO:0000256" key="5">
    <source>
        <dbReference type="ARBA" id="ARBA00023136"/>
    </source>
</evidence>
<keyword evidence="3" id="KW-0732">Signal</keyword>
<dbReference type="InterPro" id="IPR036116">
    <property type="entry name" value="FN3_sf"/>
</dbReference>
<evidence type="ECO:0000256" key="3">
    <source>
        <dbReference type="ARBA" id="ARBA00022729"/>
    </source>
</evidence>
<dbReference type="FunFam" id="2.60.40.10:FF:001087">
    <property type="entry name" value="Colony stimulating factor 2 receptor alpha subunit"/>
    <property type="match status" value="1"/>
</dbReference>
<keyword evidence="5" id="KW-0472">Membrane</keyword>